<reference evidence="3" key="1">
    <citation type="submission" date="2022-11" db="UniProtKB">
        <authorList>
            <consortium name="WormBaseParasite"/>
        </authorList>
    </citation>
    <scope>IDENTIFICATION</scope>
</reference>
<keyword evidence="2" id="KW-1185">Reference proteome</keyword>
<organism evidence="2 3">
    <name type="scientific">Setaria digitata</name>
    <dbReference type="NCBI Taxonomy" id="48799"/>
    <lineage>
        <taxon>Eukaryota</taxon>
        <taxon>Metazoa</taxon>
        <taxon>Ecdysozoa</taxon>
        <taxon>Nematoda</taxon>
        <taxon>Chromadorea</taxon>
        <taxon>Rhabditida</taxon>
        <taxon>Spirurina</taxon>
        <taxon>Spiruromorpha</taxon>
        <taxon>Filarioidea</taxon>
        <taxon>Setariidae</taxon>
        <taxon>Setaria</taxon>
    </lineage>
</organism>
<evidence type="ECO:0000313" key="2">
    <source>
        <dbReference type="Proteomes" id="UP000887581"/>
    </source>
</evidence>
<dbReference type="AlphaFoldDB" id="A0A915Q5F5"/>
<proteinExistence type="predicted"/>
<evidence type="ECO:0000313" key="3">
    <source>
        <dbReference type="WBParaSite" id="sdigi.contig615.g9227.t1"/>
    </source>
</evidence>
<evidence type="ECO:0000256" key="1">
    <source>
        <dbReference type="SAM" id="MobiDB-lite"/>
    </source>
</evidence>
<dbReference type="WBParaSite" id="sdigi.contig615.g9227.t1">
    <property type="protein sequence ID" value="sdigi.contig615.g9227.t1"/>
    <property type="gene ID" value="sdigi.contig615.g9227"/>
</dbReference>
<protein>
    <submittedName>
        <fullName evidence="3">Uncharacterized protein</fullName>
    </submittedName>
</protein>
<name>A0A915Q5F5_9BILA</name>
<sequence>MSSRMRHVITNDNPETLAISQFYANYCNPAITAVTTTAATTTTTTTTSTSTTTPTPTTTGAATATVTIITTVTTTTTTTTMSTASTSVIATKVKAQHKNKPSEPSCICSRNRRILAKTWDSALHRLSLPGMASHSEVHFIIPVNHNKSTSKDNTIPDLTQVSSFHS</sequence>
<accession>A0A915Q5F5</accession>
<feature type="region of interest" description="Disordered" evidence="1">
    <location>
        <begin position="146"/>
        <end position="166"/>
    </location>
</feature>
<dbReference type="Proteomes" id="UP000887581">
    <property type="component" value="Unplaced"/>
</dbReference>